<dbReference type="InterPro" id="IPR044925">
    <property type="entry name" value="His-Me_finger_sf"/>
</dbReference>
<keyword evidence="3" id="KW-1185">Reference proteome</keyword>
<dbReference type="SUPFAM" id="SSF54060">
    <property type="entry name" value="His-Me finger endonucleases"/>
    <property type="match status" value="1"/>
</dbReference>
<evidence type="ECO:0000313" key="2">
    <source>
        <dbReference type="EMBL" id="SFF16532.1"/>
    </source>
</evidence>
<feature type="domain" description="DNA/RNA non-specific endonuclease/pyrophosphatase/phosphodiesterase" evidence="1">
    <location>
        <begin position="19"/>
        <end position="56"/>
    </location>
</feature>
<sequence length="80" mass="9075">MIDSGLLHKQELLRFGRLAAAMPNTNEARKQPWSQYRVSVDEIENRTGLDLLTNVPLNIQTLLEAEVDQVTIQSIYLASH</sequence>
<dbReference type="InterPro" id="IPR001604">
    <property type="entry name" value="Endo_G_ENPP1-like_dom"/>
</dbReference>
<dbReference type="GO" id="GO:0004519">
    <property type="term" value="F:endonuclease activity"/>
    <property type="evidence" value="ECO:0007669"/>
    <property type="project" value="UniProtKB-KW"/>
</dbReference>
<protein>
    <submittedName>
        <fullName evidence="2">DNA/RNA non-specific endonuclease</fullName>
    </submittedName>
</protein>
<evidence type="ECO:0000313" key="3">
    <source>
        <dbReference type="Proteomes" id="UP000198598"/>
    </source>
</evidence>
<keyword evidence="2" id="KW-0378">Hydrolase</keyword>
<dbReference type="STRING" id="662367.SAMN05216167_13224"/>
<dbReference type="EMBL" id="FOLQ01000032">
    <property type="protein sequence ID" value="SFF16532.1"/>
    <property type="molecule type" value="Genomic_DNA"/>
</dbReference>
<dbReference type="Gene3D" id="3.40.570.10">
    <property type="entry name" value="Extracellular Endonuclease, subunit A"/>
    <property type="match status" value="1"/>
</dbReference>
<keyword evidence="2" id="KW-0255">Endonuclease</keyword>
<keyword evidence="2" id="KW-0540">Nuclease</keyword>
<dbReference type="GO" id="GO:0003676">
    <property type="term" value="F:nucleic acid binding"/>
    <property type="evidence" value="ECO:0007669"/>
    <property type="project" value="InterPro"/>
</dbReference>
<name>A0A1I2GG94_9BACT</name>
<dbReference type="Proteomes" id="UP000198598">
    <property type="component" value="Unassembled WGS sequence"/>
</dbReference>
<proteinExistence type="predicted"/>
<organism evidence="2 3">
    <name type="scientific">Spirosoma endophyticum</name>
    <dbReference type="NCBI Taxonomy" id="662367"/>
    <lineage>
        <taxon>Bacteria</taxon>
        <taxon>Pseudomonadati</taxon>
        <taxon>Bacteroidota</taxon>
        <taxon>Cytophagia</taxon>
        <taxon>Cytophagales</taxon>
        <taxon>Cytophagaceae</taxon>
        <taxon>Spirosoma</taxon>
    </lineage>
</organism>
<reference evidence="2 3" key="1">
    <citation type="submission" date="2016-10" db="EMBL/GenBank/DDBJ databases">
        <authorList>
            <person name="de Groot N.N."/>
        </authorList>
    </citation>
    <scope>NUCLEOTIDE SEQUENCE [LARGE SCALE GENOMIC DNA]</scope>
    <source>
        <strain evidence="2 3">DSM 26130</strain>
    </source>
</reference>
<dbReference type="GO" id="GO:0016787">
    <property type="term" value="F:hydrolase activity"/>
    <property type="evidence" value="ECO:0007669"/>
    <property type="project" value="InterPro"/>
</dbReference>
<dbReference type="Pfam" id="PF01223">
    <property type="entry name" value="Endonuclease_NS"/>
    <property type="match status" value="1"/>
</dbReference>
<dbReference type="OrthoDB" id="9811262at2"/>
<dbReference type="AlphaFoldDB" id="A0A1I2GG94"/>
<dbReference type="GO" id="GO:0046872">
    <property type="term" value="F:metal ion binding"/>
    <property type="evidence" value="ECO:0007669"/>
    <property type="project" value="InterPro"/>
</dbReference>
<evidence type="ECO:0000259" key="1">
    <source>
        <dbReference type="Pfam" id="PF01223"/>
    </source>
</evidence>
<accession>A0A1I2GG94</accession>
<gene>
    <name evidence="2" type="ORF">SAMN05216167_13224</name>
</gene>
<dbReference type="InterPro" id="IPR044929">
    <property type="entry name" value="DNA/RNA_non-sp_Endonuclease_sf"/>
</dbReference>